<name>A0A177EH49_9MICR</name>
<keyword evidence="3" id="KW-1185">Reference proteome</keyword>
<dbReference type="AlphaFoldDB" id="A0A177EH49"/>
<reference evidence="2 3" key="1">
    <citation type="submission" date="2016-02" db="EMBL/GenBank/DDBJ databases">
        <title>Discovery of a natural microsporidian pathogen with a broad tissue tropism in Caenorhabditis elegans.</title>
        <authorList>
            <person name="Luallen R.J."/>
            <person name="Reinke A.W."/>
            <person name="Tong L."/>
            <person name="Botts M.R."/>
            <person name="Felix M.-A."/>
            <person name="Troemel E.R."/>
        </authorList>
    </citation>
    <scope>NUCLEOTIDE SEQUENCE [LARGE SCALE GENOMIC DNA]</scope>
    <source>
        <strain evidence="2 3">JUm2807</strain>
    </source>
</reference>
<dbReference type="Gene3D" id="3.30.40.10">
    <property type="entry name" value="Zinc/RING finger domain, C3HC4 (zinc finger)"/>
    <property type="match status" value="1"/>
</dbReference>
<dbReference type="GeneID" id="93648123"/>
<feature type="transmembrane region" description="Helical" evidence="1">
    <location>
        <begin position="21"/>
        <end position="41"/>
    </location>
</feature>
<evidence type="ECO:0000313" key="3">
    <source>
        <dbReference type="Proteomes" id="UP000185944"/>
    </source>
</evidence>
<protein>
    <recommendedName>
        <fullName evidence="4">RING-type domain-containing protein</fullName>
    </recommendedName>
</protein>
<dbReference type="VEuPathDB" id="MicrosporidiaDB:NEDG_01773"/>
<keyword evidence="1" id="KW-1133">Transmembrane helix</keyword>
<dbReference type="RefSeq" id="XP_067544991.1">
    <property type="nucleotide sequence ID" value="XM_067689191.1"/>
</dbReference>
<dbReference type="EMBL" id="LTDL01000019">
    <property type="protein sequence ID" value="OAG31295.1"/>
    <property type="molecule type" value="Genomic_DNA"/>
</dbReference>
<dbReference type="Proteomes" id="UP000185944">
    <property type="component" value="Unassembled WGS sequence"/>
</dbReference>
<dbReference type="SUPFAM" id="SSF57850">
    <property type="entry name" value="RING/U-box"/>
    <property type="match status" value="1"/>
</dbReference>
<comment type="caution">
    <text evidence="2">The sequence shown here is derived from an EMBL/GenBank/DDBJ whole genome shotgun (WGS) entry which is preliminary data.</text>
</comment>
<evidence type="ECO:0000256" key="1">
    <source>
        <dbReference type="SAM" id="Phobius"/>
    </source>
</evidence>
<keyword evidence="1" id="KW-0812">Transmembrane</keyword>
<dbReference type="InterPro" id="IPR013083">
    <property type="entry name" value="Znf_RING/FYVE/PHD"/>
</dbReference>
<organism evidence="2 3">
    <name type="scientific">Nematocida displodere</name>
    <dbReference type="NCBI Taxonomy" id="1805483"/>
    <lineage>
        <taxon>Eukaryota</taxon>
        <taxon>Fungi</taxon>
        <taxon>Fungi incertae sedis</taxon>
        <taxon>Microsporidia</taxon>
        <taxon>Nematocida</taxon>
    </lineage>
</organism>
<evidence type="ECO:0008006" key="4">
    <source>
        <dbReference type="Google" id="ProtNLM"/>
    </source>
</evidence>
<dbReference type="OrthoDB" id="6161695at2759"/>
<evidence type="ECO:0000313" key="2">
    <source>
        <dbReference type="EMBL" id="OAG31295.1"/>
    </source>
</evidence>
<sequence>MMKSTPVRSFGKVFETSLGKVFGKALWCHVLCLIVLCVIVGCADEVSETEYIVSPYTEQTMEFFERSSADDWPIVLATVQIGKKKFIVRKQTRNLIIYLDKHTLRTVPKKLVKGIVFQWLTIDSNGPFDPAVLKKILCAFGTINAKWLKLRNLEIDEASSYNDKHPIIRTLTQAPKCVLNIESLQIYTTPKSSIEWLQERVVLSESPIGLLIDCRPDFGNLEVLDGFSATEIISLTLYGIDKLDSMDCKLLREGPWPDMLHLDCDTPTVPEISEQIIQNMLAKEWMGLRVPISVWKELMKPPAQAKRLTADNLTIYLTPSQAQTLPPVGMNWTAAKHLRIDFRKDNSLVTITALEQTLDWVSRSFVGLEKIDVEGLYAPRVTDFVRSNIFDITTNPTLTRIRVCGISCLHDPNIIIPRGSNILCLSLEAWELYRSGKLGDELANSQADLSQLSPEQQAIVMSREEMAADDKPCNVCCESLDYLRSSSPDIGISILGHPKHSVCCRCLDGMVKARGTVGPIMCPVCRQEHRLPLFKNQIERNTQGVFEVTILTPPLSSSLPVLTFPRAIQPELPAI</sequence>
<keyword evidence="1" id="KW-0472">Membrane</keyword>
<accession>A0A177EH49</accession>
<proteinExistence type="predicted"/>
<gene>
    <name evidence="2" type="ORF">NEDG_01773</name>
</gene>